<evidence type="ECO:0000313" key="2">
    <source>
        <dbReference type="EMBL" id="PCI75041.1"/>
    </source>
</evidence>
<accession>A0A2A4WYD9</accession>
<dbReference type="AlphaFoldDB" id="A0A2A4WYD9"/>
<dbReference type="EMBL" id="NVUK01000058">
    <property type="protein sequence ID" value="PCI75041.1"/>
    <property type="molecule type" value="Genomic_DNA"/>
</dbReference>
<keyword evidence="1" id="KW-0175">Coiled coil</keyword>
<dbReference type="Proteomes" id="UP000218775">
    <property type="component" value="Unassembled WGS sequence"/>
</dbReference>
<gene>
    <name evidence="2" type="ORF">COB21_06100</name>
</gene>
<comment type="caution">
    <text evidence="2">The sequence shown here is derived from an EMBL/GenBank/DDBJ whole genome shotgun (WGS) entry which is preliminary data.</text>
</comment>
<evidence type="ECO:0000313" key="3">
    <source>
        <dbReference type="Proteomes" id="UP000218775"/>
    </source>
</evidence>
<feature type="coiled-coil region" evidence="1">
    <location>
        <begin position="393"/>
        <end position="432"/>
    </location>
</feature>
<organism evidence="2 3">
    <name type="scientific">Aerophobetes bacterium</name>
    <dbReference type="NCBI Taxonomy" id="2030807"/>
    <lineage>
        <taxon>Bacteria</taxon>
        <taxon>Candidatus Aerophobota</taxon>
    </lineage>
</organism>
<protein>
    <submittedName>
        <fullName evidence="2">Uncharacterized protein</fullName>
    </submittedName>
</protein>
<evidence type="ECO:0000256" key="1">
    <source>
        <dbReference type="SAM" id="Coils"/>
    </source>
</evidence>
<name>A0A2A4WYD9_UNCAE</name>
<reference evidence="3" key="1">
    <citation type="submission" date="2017-08" db="EMBL/GenBank/DDBJ databases">
        <title>A dynamic microbial community with high functional redundancy inhabits the cold, oxic subseafloor aquifer.</title>
        <authorList>
            <person name="Tully B.J."/>
            <person name="Wheat C.G."/>
            <person name="Glazer B.T."/>
            <person name="Huber J.A."/>
        </authorList>
    </citation>
    <scope>NUCLEOTIDE SEQUENCE [LARGE SCALE GENOMIC DNA]</scope>
</reference>
<proteinExistence type="predicted"/>
<sequence length="441" mass="48773">MLVERAGYLGIDAADLPEVTESNTGGAAKQPNFLQIMGWRMKEASRASNRAKGVTDELPIQARIENLVNQKVQVGRRLGVLEKREAQYKVNTAEFMRLVGVARESRQTGQLVVVSEAKQFASEAKQFASEVKLFAAVPRNQGFKTVQGIVGTFQTLSAGKSPEKVDSLAEFTKNALRDLLDTGDEKTERAVNQSIKMIEALAGGTLSTSSKEADQVNIMINEFHRDMVDAPDTRASASSFKRKLESLNFVQRPADANTDLSAGAKEHLDRVIQQGLKSIEPYLFDDTDVASIMDHLRSSSKREAQTTADFVKPFRQQLLDLEEKVDRAKGLPPGLRKEIKQAIDMAFGDIHTLISAGSDMLASVKWVLKSFYRDVQNGQGTVQALVNVAKEHLGETVRQLESENNRITGLERDRIKTAIENVLEKLNDVQAATDKQMQDVL</sequence>